<name>A0ABS3WI57_9BACL</name>
<keyword evidence="3" id="KW-1185">Reference proteome</keyword>
<dbReference type="InterPro" id="IPR011330">
    <property type="entry name" value="Glyco_hydro/deAcase_b/a-brl"/>
</dbReference>
<dbReference type="Gene3D" id="3.20.20.370">
    <property type="entry name" value="Glycoside hydrolase/deacetylase"/>
    <property type="match status" value="2"/>
</dbReference>
<evidence type="ECO:0000313" key="3">
    <source>
        <dbReference type="Proteomes" id="UP000670947"/>
    </source>
</evidence>
<dbReference type="InterPro" id="IPR050248">
    <property type="entry name" value="Polysacc_deacetylase_ArnD"/>
</dbReference>
<dbReference type="SUPFAM" id="SSF88713">
    <property type="entry name" value="Glycoside hydrolase/deacetylase"/>
    <property type="match status" value="2"/>
</dbReference>
<dbReference type="PANTHER" id="PTHR10587">
    <property type="entry name" value="GLYCOSYL TRANSFERASE-RELATED"/>
    <property type="match status" value="1"/>
</dbReference>
<dbReference type="PROSITE" id="PS51677">
    <property type="entry name" value="NODB"/>
    <property type="match status" value="2"/>
</dbReference>
<dbReference type="Proteomes" id="UP000670947">
    <property type="component" value="Unassembled WGS sequence"/>
</dbReference>
<dbReference type="CDD" id="cd10917">
    <property type="entry name" value="CE4_NodB_like_6s_7s"/>
    <property type="match status" value="2"/>
</dbReference>
<feature type="domain" description="NodB homology" evidence="1">
    <location>
        <begin position="296"/>
        <end position="477"/>
    </location>
</feature>
<protein>
    <submittedName>
        <fullName evidence="2">Polysaccharide deacetylase family protein</fullName>
    </submittedName>
</protein>
<reference evidence="2 3" key="1">
    <citation type="submission" date="2021-03" db="EMBL/GenBank/DDBJ databases">
        <title>Paenibacillus artemisicola MWE-103 whole genome sequence.</title>
        <authorList>
            <person name="Ham Y.J."/>
        </authorList>
    </citation>
    <scope>NUCLEOTIDE SEQUENCE [LARGE SCALE GENOMIC DNA]</scope>
    <source>
        <strain evidence="2 3">MWE-103</strain>
    </source>
</reference>
<comment type="caution">
    <text evidence="2">The sequence shown here is derived from an EMBL/GenBank/DDBJ whole genome shotgun (WGS) entry which is preliminary data.</text>
</comment>
<sequence>MTTERSEGDVMNATKLIPVLLAAALLSGCSLFGRGGGTAPAATKASGAPGVARYDGPESKTVSLVYTTKRELSLTFDGMADKDAMERLLNELDAYGIKATFFLPGMRVAEEPDIAKDILARGHEIENNTLSRLDAAKLTYAETYREIKLGGDVIARKTGAAPRYVRTMSGAITDDVRLAAAQSGLRAVVGSSLFLHNWKDETPLQKRNYIRKYINRGGVLELDTEENRTMEEDVKLIAEGAKRAGYGFVTLDRLVRDGGERKPLEQIPGWDAAKINSDYAEADYNVMSNKAGDAKKEVVLSFDDWGTDETVTPILDTLAKYGVKASFFLRADGVERNPNLARAIAEGGHDVGNHTYSHPVITSVTPEQLQEEIVKAHRIITEAIQAKPAMIFRPPTGEFDAETLKAVGATGYRDVAIFDVTPDDFVKTRTAAQIAQAVKAQTKSGSVVLLHMLDDIQTVHALPAIIGELRAEGFAFVRMSELMGAGAPKRTAS</sequence>
<dbReference type="InterPro" id="IPR002509">
    <property type="entry name" value="NODB_dom"/>
</dbReference>
<dbReference type="Pfam" id="PF01522">
    <property type="entry name" value="Polysacc_deac_1"/>
    <property type="match status" value="2"/>
</dbReference>
<evidence type="ECO:0000313" key="2">
    <source>
        <dbReference type="EMBL" id="MBO7748009.1"/>
    </source>
</evidence>
<feature type="domain" description="NodB homology" evidence="1">
    <location>
        <begin position="70"/>
        <end position="249"/>
    </location>
</feature>
<accession>A0ABS3WI57</accession>
<dbReference type="PROSITE" id="PS51257">
    <property type="entry name" value="PROKAR_LIPOPROTEIN"/>
    <property type="match status" value="1"/>
</dbReference>
<evidence type="ECO:0000259" key="1">
    <source>
        <dbReference type="PROSITE" id="PS51677"/>
    </source>
</evidence>
<gene>
    <name evidence="2" type="ORF">I8J29_27830</name>
</gene>
<dbReference type="EMBL" id="JAGGDJ010000044">
    <property type="protein sequence ID" value="MBO7748009.1"/>
    <property type="molecule type" value="Genomic_DNA"/>
</dbReference>
<organism evidence="2 3">
    <name type="scientific">Paenibacillus artemisiicola</name>
    <dbReference type="NCBI Taxonomy" id="1172618"/>
    <lineage>
        <taxon>Bacteria</taxon>
        <taxon>Bacillati</taxon>
        <taxon>Bacillota</taxon>
        <taxon>Bacilli</taxon>
        <taxon>Bacillales</taxon>
        <taxon>Paenibacillaceae</taxon>
        <taxon>Paenibacillus</taxon>
    </lineage>
</organism>
<proteinExistence type="predicted"/>